<dbReference type="Pfam" id="PF06985">
    <property type="entry name" value="HET"/>
    <property type="match status" value="1"/>
</dbReference>
<gene>
    <name evidence="2" type="ORF">B0J15DRAFT_405832</name>
</gene>
<comment type="caution">
    <text evidence="2">The sequence shown here is derived from an EMBL/GenBank/DDBJ whole genome shotgun (WGS) entry which is preliminary data.</text>
</comment>
<protein>
    <submittedName>
        <fullName evidence="2">Heterokaryon incompatibility protein-domain-containing protein</fullName>
    </submittedName>
</protein>
<proteinExistence type="predicted"/>
<sequence length="275" mass="31294">MKQGFKLSREVPKTFQDAIVVTHELGVPYLWIDSLCIIQDDISDWGREASQMARIYTNAYINIAALNSGDDTKGFLRTRPFPYTTLRLNSPTSEPANIYLITDYDESRPFIRGVYALRPRGWVLQEQYLSTRILWFTSKKIGRSCKKVEEVEDGGLFGLKVPDLRSIKWSEVFTDFSKRSLTYDTDKLPALAGVASAFSALSALSGKNQCRYCAGIWQKTLPENLLFFWKKPTCPSQYFAPSWSWASLNGQVEWLDGTFLGTYDLLKRVAVVDCT</sequence>
<dbReference type="Proteomes" id="UP000736672">
    <property type="component" value="Unassembled WGS sequence"/>
</dbReference>
<dbReference type="PANTHER" id="PTHR33112:SF16">
    <property type="entry name" value="HETEROKARYON INCOMPATIBILITY DOMAIN-CONTAINING PROTEIN"/>
    <property type="match status" value="1"/>
</dbReference>
<dbReference type="PANTHER" id="PTHR33112">
    <property type="entry name" value="DOMAIN PROTEIN, PUTATIVE-RELATED"/>
    <property type="match status" value="1"/>
</dbReference>
<reference evidence="2" key="1">
    <citation type="journal article" date="2021" name="Nat. Commun.">
        <title>Genetic determinants of endophytism in the Arabidopsis root mycobiome.</title>
        <authorList>
            <person name="Mesny F."/>
            <person name="Miyauchi S."/>
            <person name="Thiergart T."/>
            <person name="Pickel B."/>
            <person name="Atanasova L."/>
            <person name="Karlsson M."/>
            <person name="Huettel B."/>
            <person name="Barry K.W."/>
            <person name="Haridas S."/>
            <person name="Chen C."/>
            <person name="Bauer D."/>
            <person name="Andreopoulos W."/>
            <person name="Pangilinan J."/>
            <person name="LaButti K."/>
            <person name="Riley R."/>
            <person name="Lipzen A."/>
            <person name="Clum A."/>
            <person name="Drula E."/>
            <person name="Henrissat B."/>
            <person name="Kohler A."/>
            <person name="Grigoriev I.V."/>
            <person name="Martin F.M."/>
            <person name="Hacquard S."/>
        </authorList>
    </citation>
    <scope>NUCLEOTIDE SEQUENCE</scope>
    <source>
        <strain evidence="2">FSSC 5 MPI-SDFR-AT-0091</strain>
    </source>
</reference>
<feature type="domain" description="Heterokaryon incompatibility" evidence="1">
    <location>
        <begin position="8"/>
        <end position="126"/>
    </location>
</feature>
<evidence type="ECO:0000259" key="1">
    <source>
        <dbReference type="Pfam" id="PF06985"/>
    </source>
</evidence>
<keyword evidence="3" id="KW-1185">Reference proteome</keyword>
<dbReference type="OrthoDB" id="5347061at2759"/>
<name>A0A9P9GHH4_FUSSL</name>
<evidence type="ECO:0000313" key="3">
    <source>
        <dbReference type="Proteomes" id="UP000736672"/>
    </source>
</evidence>
<organism evidence="2 3">
    <name type="scientific">Fusarium solani</name>
    <name type="common">Filamentous fungus</name>
    <dbReference type="NCBI Taxonomy" id="169388"/>
    <lineage>
        <taxon>Eukaryota</taxon>
        <taxon>Fungi</taxon>
        <taxon>Dikarya</taxon>
        <taxon>Ascomycota</taxon>
        <taxon>Pezizomycotina</taxon>
        <taxon>Sordariomycetes</taxon>
        <taxon>Hypocreomycetidae</taxon>
        <taxon>Hypocreales</taxon>
        <taxon>Nectriaceae</taxon>
        <taxon>Fusarium</taxon>
        <taxon>Fusarium solani species complex</taxon>
    </lineage>
</organism>
<dbReference type="EMBL" id="JAGTJS010000021">
    <property type="protein sequence ID" value="KAH7239613.1"/>
    <property type="molecule type" value="Genomic_DNA"/>
</dbReference>
<accession>A0A9P9GHH4</accession>
<dbReference type="AlphaFoldDB" id="A0A9P9GHH4"/>
<evidence type="ECO:0000313" key="2">
    <source>
        <dbReference type="EMBL" id="KAH7239613.1"/>
    </source>
</evidence>
<dbReference type="InterPro" id="IPR010730">
    <property type="entry name" value="HET"/>
</dbReference>